<name>A0ABS9UPU4_9BACT</name>
<dbReference type="Pfam" id="PF02401">
    <property type="entry name" value="LYTB"/>
    <property type="match status" value="1"/>
</dbReference>
<feature type="binding site" evidence="5">
    <location>
        <position position="233"/>
    </location>
    <ligand>
        <name>(2E)-4-hydroxy-3-methylbut-2-enyl diphosphate</name>
        <dbReference type="ChEBI" id="CHEBI:128753"/>
    </ligand>
</feature>
<accession>A0ABS9UPU4</accession>
<dbReference type="InterPro" id="IPR003451">
    <property type="entry name" value="LytB/IspH"/>
</dbReference>
<feature type="binding site" evidence="5">
    <location>
        <position position="232"/>
    </location>
    <ligand>
        <name>(2E)-4-hydroxy-3-methylbut-2-enyl diphosphate</name>
        <dbReference type="ChEBI" id="CHEBI:128753"/>
    </ligand>
</feature>
<keyword evidence="4 5" id="KW-0411">Iron-sulfur</keyword>
<comment type="pathway">
    <text evidence="5">Isoprenoid biosynthesis; isopentenyl diphosphate biosynthesis via DXP pathway; isopentenyl diphosphate from 1-deoxy-D-xylulose 5-phosphate: step 6/6.</text>
</comment>
<comment type="catalytic activity">
    <reaction evidence="5">
        <text>isopentenyl diphosphate + 2 oxidized [2Fe-2S]-[ferredoxin] + H2O = (2E)-4-hydroxy-3-methylbut-2-enyl diphosphate + 2 reduced [2Fe-2S]-[ferredoxin] + 2 H(+)</text>
        <dbReference type="Rhea" id="RHEA:24488"/>
        <dbReference type="Rhea" id="RHEA-COMP:10000"/>
        <dbReference type="Rhea" id="RHEA-COMP:10001"/>
        <dbReference type="ChEBI" id="CHEBI:15377"/>
        <dbReference type="ChEBI" id="CHEBI:15378"/>
        <dbReference type="ChEBI" id="CHEBI:33737"/>
        <dbReference type="ChEBI" id="CHEBI:33738"/>
        <dbReference type="ChEBI" id="CHEBI:128753"/>
        <dbReference type="ChEBI" id="CHEBI:128769"/>
        <dbReference type="EC" id="1.17.7.4"/>
    </reaction>
</comment>
<evidence type="ECO:0000256" key="5">
    <source>
        <dbReference type="HAMAP-Rule" id="MF_00191"/>
    </source>
</evidence>
<organism evidence="6 7">
    <name type="scientific">Belliella calami</name>
    <dbReference type="NCBI Taxonomy" id="2923436"/>
    <lineage>
        <taxon>Bacteria</taxon>
        <taxon>Pseudomonadati</taxon>
        <taxon>Bacteroidota</taxon>
        <taxon>Cytophagia</taxon>
        <taxon>Cytophagales</taxon>
        <taxon>Cyclobacteriaceae</taxon>
        <taxon>Belliella</taxon>
    </lineage>
</organism>
<dbReference type="PANTHER" id="PTHR30426:SF0">
    <property type="entry name" value="4-HYDROXY-3-METHYLBUT-2-ENYL DIPHOSPHATE REDUCTASE"/>
    <property type="match status" value="1"/>
</dbReference>
<dbReference type="PANTHER" id="PTHR30426">
    <property type="entry name" value="4-HYDROXY-3-METHYLBUT-2-ENYL DIPHOSPHATE REDUCTASE"/>
    <property type="match status" value="1"/>
</dbReference>
<feature type="binding site" evidence="5">
    <location>
        <position position="231"/>
    </location>
    <ligand>
        <name>dimethylallyl diphosphate</name>
        <dbReference type="ChEBI" id="CHEBI:57623"/>
    </ligand>
</feature>
<feature type="binding site" evidence="5">
    <location>
        <position position="128"/>
    </location>
    <ligand>
        <name>(2E)-4-hydroxy-3-methylbut-2-enyl diphosphate</name>
        <dbReference type="ChEBI" id="CHEBI:128753"/>
    </ligand>
</feature>
<feature type="binding site" evidence="5">
    <location>
        <position position="231"/>
    </location>
    <ligand>
        <name>isopentenyl diphosphate</name>
        <dbReference type="ChEBI" id="CHEBI:128769"/>
    </ligand>
</feature>
<feature type="binding site" evidence="5">
    <location>
        <position position="275"/>
    </location>
    <ligand>
        <name>isopentenyl diphosphate</name>
        <dbReference type="ChEBI" id="CHEBI:128769"/>
    </ligand>
</feature>
<dbReference type="NCBIfam" id="TIGR00216">
    <property type="entry name" value="ispH_lytB"/>
    <property type="match status" value="1"/>
</dbReference>
<evidence type="ECO:0000313" key="7">
    <source>
        <dbReference type="Proteomes" id="UP001165488"/>
    </source>
</evidence>
<feature type="binding site" evidence="5">
    <location>
        <position position="231"/>
    </location>
    <ligand>
        <name>(2E)-4-hydroxy-3-methylbut-2-enyl diphosphate</name>
        <dbReference type="ChEBI" id="CHEBI:128753"/>
    </ligand>
</feature>
<comment type="caution">
    <text evidence="6">The sequence shown here is derived from an EMBL/GenBank/DDBJ whole genome shotgun (WGS) entry which is preliminary data.</text>
</comment>
<feature type="binding site" evidence="5">
    <location>
        <position position="232"/>
    </location>
    <ligand>
        <name>dimethylallyl diphosphate</name>
        <dbReference type="ChEBI" id="CHEBI:57623"/>
    </ligand>
</feature>
<dbReference type="Gene3D" id="3.40.50.11270">
    <property type="match status" value="1"/>
</dbReference>
<feature type="binding site" evidence="5">
    <location>
        <position position="128"/>
    </location>
    <ligand>
        <name>dimethylallyl diphosphate</name>
        <dbReference type="ChEBI" id="CHEBI:57623"/>
    </ligand>
</feature>
<gene>
    <name evidence="5" type="primary">ispH</name>
    <name evidence="6" type="ORF">MM236_11655</name>
</gene>
<sequence>MKVTIDKNSGYCFGVEFAIKMAEDEMEVSDQLYCLGDIVHNDMEVKRLSAKGLVVIDREKLQELSNCKVLIRAHGEPPETYKTAIENNIELIDASCPVVLKLQHRVKTAFDKMEKEKGQIVIYGKKGHAEVIGLTGQTLEKAIVVMEDKDLDKIDFTKSVTLFSQTTKSTKGFYELKEKIENRIKEAKGELNEVDFNANDSICRQVSNREPQLLNFSKENDVIIFVSGKKSSNGKALYQVCKAENERSYFVENETEIDPLWFTTEDKVGICGATSTPMWLMEQVMKHINTFETNLEFENN</sequence>
<keyword evidence="3 5" id="KW-0408">Iron</keyword>
<dbReference type="CDD" id="cd13944">
    <property type="entry name" value="lytB_ispH"/>
    <property type="match status" value="1"/>
</dbReference>
<keyword evidence="5" id="KW-0414">Isoprene biosynthesis</keyword>
<evidence type="ECO:0000313" key="6">
    <source>
        <dbReference type="EMBL" id="MCH7398652.1"/>
    </source>
</evidence>
<feature type="active site" description="Proton donor" evidence="5">
    <location>
        <position position="130"/>
    </location>
</feature>
<dbReference type="Gene3D" id="3.40.1010.20">
    <property type="entry name" value="4-hydroxy-3-methylbut-2-enyl diphosphate reductase, catalytic domain"/>
    <property type="match status" value="2"/>
</dbReference>
<proteinExistence type="inferred from homology"/>
<feature type="binding site" evidence="5">
    <location>
        <position position="233"/>
    </location>
    <ligand>
        <name>dimethylallyl diphosphate</name>
        <dbReference type="ChEBI" id="CHEBI:57623"/>
    </ligand>
</feature>
<feature type="binding site" evidence="5">
    <location>
        <position position="128"/>
    </location>
    <ligand>
        <name>isopentenyl diphosphate</name>
        <dbReference type="ChEBI" id="CHEBI:128769"/>
    </ligand>
</feature>
<feature type="binding site" evidence="5">
    <location>
        <position position="96"/>
    </location>
    <ligand>
        <name>[4Fe-4S] cluster</name>
        <dbReference type="ChEBI" id="CHEBI:49883"/>
    </ligand>
</feature>
<keyword evidence="7" id="KW-1185">Reference proteome</keyword>
<feature type="binding site" evidence="5">
    <location>
        <position position="40"/>
    </location>
    <ligand>
        <name>dimethylallyl diphosphate</name>
        <dbReference type="ChEBI" id="CHEBI:57623"/>
    </ligand>
</feature>
<feature type="binding site" evidence="5">
    <location>
        <position position="275"/>
    </location>
    <ligand>
        <name>(2E)-4-hydroxy-3-methylbut-2-enyl diphosphate</name>
        <dbReference type="ChEBI" id="CHEBI:128753"/>
    </ligand>
</feature>
<dbReference type="EC" id="1.17.7.4" evidence="5"/>
<keyword evidence="5 6" id="KW-0560">Oxidoreductase</keyword>
<dbReference type="EMBL" id="JAKZGS010000009">
    <property type="protein sequence ID" value="MCH7398652.1"/>
    <property type="molecule type" value="Genomic_DNA"/>
</dbReference>
<dbReference type="Proteomes" id="UP001165488">
    <property type="component" value="Unassembled WGS sequence"/>
</dbReference>
<reference evidence="6" key="1">
    <citation type="submission" date="2022-03" db="EMBL/GenBank/DDBJ databases">
        <title>De novo assembled genomes of Belliella spp. (Cyclobacteriaceae) strains.</title>
        <authorList>
            <person name="Szabo A."/>
            <person name="Korponai K."/>
            <person name="Felfoldi T."/>
        </authorList>
    </citation>
    <scope>NUCLEOTIDE SEQUENCE</scope>
    <source>
        <strain evidence="6">DSM 107340</strain>
    </source>
</reference>
<feature type="binding site" evidence="5">
    <location>
        <position position="40"/>
    </location>
    <ligand>
        <name>(2E)-4-hydroxy-3-methylbut-2-enyl diphosphate</name>
        <dbReference type="ChEBI" id="CHEBI:128753"/>
    </ligand>
</feature>
<keyword evidence="2 5" id="KW-0479">Metal-binding</keyword>
<comment type="function">
    <text evidence="5">Catalyzes the conversion of 1-hydroxy-2-methyl-2-(E)-butenyl 4-diphosphate (HMBPP) into a mixture of isopentenyl diphosphate (IPP) and dimethylallyl diphosphate (DMAPP). Acts in the terminal step of the DOXP/MEP pathway for isoprenoid precursor biosynthesis.</text>
</comment>
<comment type="cofactor">
    <cofactor evidence="5">
        <name>[4Fe-4S] cluster</name>
        <dbReference type="ChEBI" id="CHEBI:49883"/>
    </cofactor>
    <text evidence="5">Binds 1 [4Fe-4S] cluster per subunit.</text>
</comment>
<feature type="binding site" evidence="5">
    <location>
        <position position="166"/>
    </location>
    <ligand>
        <name>(2E)-4-hydroxy-3-methylbut-2-enyl diphosphate</name>
        <dbReference type="ChEBI" id="CHEBI:128753"/>
    </ligand>
</feature>
<feature type="binding site" evidence="5">
    <location>
        <position position="40"/>
    </location>
    <ligand>
        <name>isopentenyl diphosphate</name>
        <dbReference type="ChEBI" id="CHEBI:128769"/>
    </ligand>
</feature>
<dbReference type="HAMAP" id="MF_00191">
    <property type="entry name" value="IspH"/>
    <property type="match status" value="1"/>
</dbReference>
<feature type="binding site" evidence="5">
    <location>
        <position position="232"/>
    </location>
    <ligand>
        <name>isopentenyl diphosphate</name>
        <dbReference type="ChEBI" id="CHEBI:128769"/>
    </ligand>
</feature>
<feature type="binding site" evidence="5">
    <location>
        <position position="275"/>
    </location>
    <ligand>
        <name>dimethylallyl diphosphate</name>
        <dbReference type="ChEBI" id="CHEBI:57623"/>
    </ligand>
</feature>
<feature type="binding site" evidence="5">
    <location>
        <position position="233"/>
    </location>
    <ligand>
        <name>isopentenyl diphosphate</name>
        <dbReference type="ChEBI" id="CHEBI:128769"/>
    </ligand>
</feature>
<dbReference type="GO" id="GO:0051745">
    <property type="term" value="F:4-hydroxy-3-methylbut-2-enyl diphosphate reductase activity"/>
    <property type="evidence" value="ECO:0007669"/>
    <property type="project" value="UniProtKB-EC"/>
</dbReference>
<dbReference type="NCBIfam" id="NF002187">
    <property type="entry name" value="PRK01045.1-1"/>
    <property type="match status" value="1"/>
</dbReference>
<evidence type="ECO:0000256" key="4">
    <source>
        <dbReference type="ARBA" id="ARBA00023014"/>
    </source>
</evidence>
<keyword evidence="1 5" id="KW-0004">4Fe-4S</keyword>
<comment type="catalytic activity">
    <reaction evidence="5">
        <text>dimethylallyl diphosphate + 2 oxidized [2Fe-2S]-[ferredoxin] + H2O = (2E)-4-hydroxy-3-methylbut-2-enyl diphosphate + 2 reduced [2Fe-2S]-[ferredoxin] + 2 H(+)</text>
        <dbReference type="Rhea" id="RHEA:24825"/>
        <dbReference type="Rhea" id="RHEA-COMP:10000"/>
        <dbReference type="Rhea" id="RHEA-COMP:10001"/>
        <dbReference type="ChEBI" id="CHEBI:15377"/>
        <dbReference type="ChEBI" id="CHEBI:15378"/>
        <dbReference type="ChEBI" id="CHEBI:33737"/>
        <dbReference type="ChEBI" id="CHEBI:33738"/>
        <dbReference type="ChEBI" id="CHEBI:57623"/>
        <dbReference type="ChEBI" id="CHEBI:128753"/>
        <dbReference type="EC" id="1.17.7.4"/>
    </reaction>
</comment>
<feature type="binding site" evidence="5">
    <location>
        <position position="12"/>
    </location>
    <ligand>
        <name>[4Fe-4S] cluster</name>
        <dbReference type="ChEBI" id="CHEBI:49883"/>
    </ligand>
</feature>
<dbReference type="RefSeq" id="WP_241275165.1">
    <property type="nucleotide sequence ID" value="NZ_JAKZGS010000009.1"/>
</dbReference>
<feature type="binding site" evidence="5">
    <location>
        <position position="203"/>
    </location>
    <ligand>
        <name>[4Fe-4S] cluster</name>
        <dbReference type="ChEBI" id="CHEBI:49883"/>
    </ligand>
</feature>
<comment type="similarity">
    <text evidence="5">Belongs to the IspH family.</text>
</comment>
<evidence type="ECO:0000256" key="3">
    <source>
        <dbReference type="ARBA" id="ARBA00023004"/>
    </source>
</evidence>
<protein>
    <recommendedName>
        <fullName evidence="5">4-hydroxy-3-methylbut-2-enyl diphosphate reductase</fullName>
        <shortName evidence="5">HMBPP reductase</shortName>
        <ecNumber evidence="5">1.17.7.4</ecNumber>
    </recommendedName>
</protein>
<evidence type="ECO:0000256" key="1">
    <source>
        <dbReference type="ARBA" id="ARBA00022485"/>
    </source>
</evidence>
<comment type="pathway">
    <text evidence="5">Isoprenoid biosynthesis; dimethylallyl diphosphate biosynthesis; dimethylallyl diphosphate from (2E)-4-hydroxy-3-methylbutenyl diphosphate: step 1/1.</text>
</comment>
<feature type="binding site" evidence="5">
    <location>
        <position position="74"/>
    </location>
    <ligand>
        <name>dimethylallyl diphosphate</name>
        <dbReference type="ChEBI" id="CHEBI:57623"/>
    </ligand>
</feature>
<feature type="binding site" evidence="5">
    <location>
        <position position="74"/>
    </location>
    <ligand>
        <name>(2E)-4-hydroxy-3-methylbut-2-enyl diphosphate</name>
        <dbReference type="ChEBI" id="CHEBI:128753"/>
    </ligand>
</feature>
<feature type="binding site" evidence="5">
    <location>
        <position position="74"/>
    </location>
    <ligand>
        <name>isopentenyl diphosphate</name>
        <dbReference type="ChEBI" id="CHEBI:128769"/>
    </ligand>
</feature>
<evidence type="ECO:0000256" key="2">
    <source>
        <dbReference type="ARBA" id="ARBA00022723"/>
    </source>
</evidence>